<reference evidence="8 10" key="3">
    <citation type="submission" date="2018-06" db="EMBL/GenBank/DDBJ databases">
        <authorList>
            <consortium name="Pathogen Informatics"/>
            <person name="Doyle S."/>
        </authorList>
    </citation>
    <scope>NUCLEOTIDE SEQUENCE [LARGE SCALE GENOMIC DNA]</scope>
    <source>
        <strain evidence="8 10">NCTC12957</strain>
    </source>
</reference>
<keyword evidence="2 5" id="KW-0812">Transmembrane</keyword>
<dbReference type="RefSeq" id="WP_075099809.1">
    <property type="nucleotide sequence ID" value="NZ_MSJL01000049.1"/>
</dbReference>
<evidence type="ECO:0000313" key="8">
    <source>
        <dbReference type="EMBL" id="SUN06890.1"/>
    </source>
</evidence>
<reference evidence="7" key="1">
    <citation type="submission" date="2016-12" db="EMBL/GenBank/DDBJ databases">
        <authorList>
            <person name="Song W.-J."/>
            <person name="Kurnit D.M."/>
        </authorList>
    </citation>
    <scope>NUCLEOTIDE SEQUENCE [LARGE SCALE GENOMIC DNA]</scope>
    <source>
        <strain evidence="7">ATCC 51725</strain>
    </source>
</reference>
<dbReference type="Proteomes" id="UP000255213">
    <property type="component" value="Unassembled WGS sequence"/>
</dbReference>
<protein>
    <recommendedName>
        <fullName evidence="5">Transport permease protein</fullName>
    </recommendedName>
</protein>
<proteinExistence type="inferred from homology"/>
<keyword evidence="9" id="KW-1185">Reference proteome</keyword>
<evidence type="ECO:0000256" key="1">
    <source>
        <dbReference type="ARBA" id="ARBA00004141"/>
    </source>
</evidence>
<dbReference type="InterPro" id="IPR047817">
    <property type="entry name" value="ABC2_TM_bact-type"/>
</dbReference>
<gene>
    <name evidence="7" type="ORF">BU200_08865</name>
    <name evidence="8" type="ORF">NCTC12957_00886</name>
</gene>
<feature type="domain" description="ABC transmembrane type-2" evidence="6">
    <location>
        <begin position="15"/>
        <end position="236"/>
    </location>
</feature>
<evidence type="ECO:0000256" key="4">
    <source>
        <dbReference type="ARBA" id="ARBA00023136"/>
    </source>
</evidence>
<keyword evidence="5" id="KW-1003">Cell membrane</keyword>
<dbReference type="GO" id="GO:0043190">
    <property type="term" value="C:ATP-binding cassette (ABC) transporter complex"/>
    <property type="evidence" value="ECO:0007669"/>
    <property type="project" value="InterPro"/>
</dbReference>
<comment type="subcellular location">
    <subcellularLocation>
        <location evidence="5">Cell membrane</location>
        <topology evidence="5">Multi-pass membrane protein</topology>
    </subcellularLocation>
    <subcellularLocation>
        <location evidence="1">Membrane</location>
        <topology evidence="1">Multi-pass membrane protein</topology>
    </subcellularLocation>
</comment>
<dbReference type="Proteomes" id="UP000186437">
    <property type="component" value="Unassembled WGS sequence"/>
</dbReference>
<accession>A0A1Q8EBH8</accession>
<keyword evidence="5" id="KW-0813">Transport</keyword>
<dbReference type="GO" id="GO:0140359">
    <property type="term" value="F:ABC-type transporter activity"/>
    <property type="evidence" value="ECO:0007669"/>
    <property type="project" value="InterPro"/>
</dbReference>
<name>A0A1Q8EBH8_STRAI</name>
<feature type="transmembrane region" description="Helical" evidence="5">
    <location>
        <begin position="127"/>
        <end position="150"/>
    </location>
</feature>
<dbReference type="AlphaFoldDB" id="A0A1Q8EBH8"/>
<keyword evidence="4 5" id="KW-0472">Membrane</keyword>
<organism evidence="7 9">
    <name type="scientific">Streptococcus acidominimus</name>
    <dbReference type="NCBI Taxonomy" id="1326"/>
    <lineage>
        <taxon>Bacteria</taxon>
        <taxon>Bacillati</taxon>
        <taxon>Bacillota</taxon>
        <taxon>Bacilli</taxon>
        <taxon>Lactobacillales</taxon>
        <taxon>Streptococcaceae</taxon>
        <taxon>Streptococcus</taxon>
    </lineage>
</organism>
<evidence type="ECO:0000256" key="5">
    <source>
        <dbReference type="RuleBase" id="RU361157"/>
    </source>
</evidence>
<feature type="transmembrane region" description="Helical" evidence="5">
    <location>
        <begin position="215"/>
        <end position="237"/>
    </location>
</feature>
<keyword evidence="3 5" id="KW-1133">Transmembrane helix</keyword>
<evidence type="ECO:0000313" key="10">
    <source>
        <dbReference type="Proteomes" id="UP000255213"/>
    </source>
</evidence>
<dbReference type="InterPro" id="IPR051784">
    <property type="entry name" value="Nod_factor_ABC_transporter"/>
</dbReference>
<evidence type="ECO:0000313" key="9">
    <source>
        <dbReference type="Proteomes" id="UP000186437"/>
    </source>
</evidence>
<reference evidence="9" key="2">
    <citation type="submission" date="2016-12" db="EMBL/GenBank/DDBJ databases">
        <authorList>
            <person name="Gulvik C.A."/>
        </authorList>
    </citation>
    <scope>NUCLEOTIDE SEQUENCE [LARGE SCALE GENOMIC DNA]</scope>
    <source>
        <strain evidence="9">ATCC 51725</strain>
    </source>
</reference>
<dbReference type="InterPro" id="IPR000412">
    <property type="entry name" value="ABC_2_transport"/>
</dbReference>
<feature type="transmembrane region" description="Helical" evidence="5">
    <location>
        <begin position="162"/>
        <end position="178"/>
    </location>
</feature>
<feature type="transmembrane region" description="Helical" evidence="5">
    <location>
        <begin position="21"/>
        <end position="41"/>
    </location>
</feature>
<dbReference type="OrthoDB" id="9815972at2"/>
<dbReference type="EMBL" id="UHEN01000001">
    <property type="protein sequence ID" value="SUN06890.1"/>
    <property type="molecule type" value="Genomic_DNA"/>
</dbReference>
<evidence type="ECO:0000256" key="3">
    <source>
        <dbReference type="ARBA" id="ARBA00022989"/>
    </source>
</evidence>
<dbReference type="EMBL" id="MSJL01000049">
    <property type="protein sequence ID" value="OLF49140.1"/>
    <property type="molecule type" value="Genomic_DNA"/>
</dbReference>
<feature type="transmembrane region" description="Helical" evidence="5">
    <location>
        <begin position="47"/>
        <end position="64"/>
    </location>
</feature>
<dbReference type="PRINTS" id="PR00164">
    <property type="entry name" value="ABC2TRNSPORT"/>
</dbReference>
<evidence type="ECO:0000313" key="7">
    <source>
        <dbReference type="EMBL" id="OLF49140.1"/>
    </source>
</evidence>
<evidence type="ECO:0000256" key="2">
    <source>
        <dbReference type="ARBA" id="ARBA00022692"/>
    </source>
</evidence>
<dbReference type="PANTHER" id="PTHR43229">
    <property type="entry name" value="NODULATION PROTEIN J"/>
    <property type="match status" value="1"/>
</dbReference>
<dbReference type="InterPro" id="IPR013525">
    <property type="entry name" value="ABC2_TM"/>
</dbReference>
<evidence type="ECO:0000259" key="6">
    <source>
        <dbReference type="PROSITE" id="PS51012"/>
    </source>
</evidence>
<feature type="transmembrane region" description="Helical" evidence="5">
    <location>
        <begin position="99"/>
        <end position="121"/>
    </location>
</feature>
<dbReference type="PANTHER" id="PTHR43229:SF2">
    <property type="entry name" value="NODULATION PROTEIN J"/>
    <property type="match status" value="1"/>
</dbReference>
<dbReference type="PROSITE" id="PS51012">
    <property type="entry name" value="ABC_TM2"/>
    <property type="match status" value="1"/>
</dbReference>
<comment type="similarity">
    <text evidence="5">Belongs to the ABC-2 integral membrane protein family.</text>
</comment>
<dbReference type="Pfam" id="PF01061">
    <property type="entry name" value="ABC2_membrane"/>
    <property type="match status" value="1"/>
</dbReference>
<sequence length="249" mass="28071">MIRQVMRVELKKYLIELKTYYADHLVGMAMTVIIFSVFALSSPSSRASFYIGFVYWYLLSSLVTESSTTISMEKQMGTLEQLLIKPIPFELLITIKTMVWYGVNVIKVGLVLLLLSLIWGIQFSVHWLLLPVFLLASLGIFGFTLVLVALTLKYTKTASFESLISYGLLFLTGAVVPHDNLPTVIQWLANTLPMTHGIRISRNLLDNGQLSIAELLQLGLQSLVYLAVGYALFLMIYKKSKKSGIDRNY</sequence>